<evidence type="ECO:0008006" key="5">
    <source>
        <dbReference type="Google" id="ProtNLM"/>
    </source>
</evidence>
<organism evidence="1 4">
    <name type="scientific">Mycobacterium noviomagense</name>
    <dbReference type="NCBI Taxonomy" id="459858"/>
    <lineage>
        <taxon>Bacteria</taxon>
        <taxon>Bacillati</taxon>
        <taxon>Actinomycetota</taxon>
        <taxon>Actinomycetes</taxon>
        <taxon>Mycobacteriales</taxon>
        <taxon>Mycobacteriaceae</taxon>
        <taxon>Mycobacterium</taxon>
    </lineage>
</organism>
<name>A0A7I7PKN2_9MYCO</name>
<protein>
    <recommendedName>
        <fullName evidence="5">PE family protein</fullName>
    </recommendedName>
</protein>
<dbReference type="EMBL" id="MVIC01000036">
    <property type="protein sequence ID" value="ORB12244.1"/>
    <property type="molecule type" value="Genomic_DNA"/>
</dbReference>
<evidence type="ECO:0000313" key="1">
    <source>
        <dbReference type="EMBL" id="BBY09070.1"/>
    </source>
</evidence>
<dbReference type="Proteomes" id="UP000192374">
    <property type="component" value="Unassembled WGS sequence"/>
</dbReference>
<dbReference type="RefSeq" id="WP_083088883.1">
    <property type="nucleotide sequence ID" value="NZ_AP022583.1"/>
</dbReference>
<keyword evidence="3" id="KW-1185">Reference proteome</keyword>
<dbReference type="AlphaFoldDB" id="A0A7I7PKN2"/>
<accession>A0A7I7PKN2</accession>
<proteinExistence type="predicted"/>
<dbReference type="Proteomes" id="UP000466894">
    <property type="component" value="Chromosome"/>
</dbReference>
<gene>
    <name evidence="2" type="ORF">BST37_16630</name>
    <name evidence="1" type="ORF">MNVI_43880</name>
</gene>
<evidence type="ECO:0000313" key="3">
    <source>
        <dbReference type="Proteomes" id="UP000192374"/>
    </source>
</evidence>
<reference evidence="1 4" key="2">
    <citation type="journal article" date="2019" name="Emerg. Microbes Infect.">
        <title>Comprehensive subspecies identification of 175 nontuberculous mycobacteria species based on 7547 genomic profiles.</title>
        <authorList>
            <person name="Matsumoto Y."/>
            <person name="Kinjo T."/>
            <person name="Motooka D."/>
            <person name="Nabeya D."/>
            <person name="Jung N."/>
            <person name="Uechi K."/>
            <person name="Horii T."/>
            <person name="Iida T."/>
            <person name="Fujita J."/>
            <person name="Nakamura S."/>
        </authorList>
    </citation>
    <scope>NUCLEOTIDE SEQUENCE [LARGE SCALE GENOMIC DNA]</scope>
    <source>
        <strain evidence="1 4">JCM 16367</strain>
    </source>
</reference>
<sequence length="91" mass="9029">MKPLQVPDALHSVASRVGAMVDEVTAGEAPAVAASAQPSAAAVSTGHAGVAAVGSASAARMQAISSKLVAAWGDYQENEREAADDLGELRG</sequence>
<dbReference type="EMBL" id="AP022583">
    <property type="protein sequence ID" value="BBY09070.1"/>
    <property type="molecule type" value="Genomic_DNA"/>
</dbReference>
<evidence type="ECO:0000313" key="2">
    <source>
        <dbReference type="EMBL" id="ORB12244.1"/>
    </source>
</evidence>
<reference evidence="2 3" key="1">
    <citation type="submission" date="2017-02" db="EMBL/GenBank/DDBJ databases">
        <title>The new phylogeny of genus Mycobacterium.</title>
        <authorList>
            <person name="Tortoli E."/>
            <person name="Trovato A."/>
            <person name="Cirillo D.M."/>
        </authorList>
    </citation>
    <scope>NUCLEOTIDE SEQUENCE [LARGE SCALE GENOMIC DNA]</scope>
    <source>
        <strain evidence="2 3">DSM 45145</strain>
    </source>
</reference>
<reference evidence="1" key="3">
    <citation type="submission" date="2020-02" db="EMBL/GenBank/DDBJ databases">
        <authorList>
            <person name="Matsumoto Y."/>
            <person name="Motooka D."/>
            <person name="Nakamura S."/>
        </authorList>
    </citation>
    <scope>NUCLEOTIDE SEQUENCE</scope>
    <source>
        <strain evidence="1">JCM 16367</strain>
    </source>
</reference>
<dbReference type="KEGG" id="mnv:MNVI_43880"/>
<evidence type="ECO:0000313" key="4">
    <source>
        <dbReference type="Proteomes" id="UP000466894"/>
    </source>
</evidence>